<evidence type="ECO:0008006" key="3">
    <source>
        <dbReference type="Google" id="ProtNLM"/>
    </source>
</evidence>
<proteinExistence type="predicted"/>
<dbReference type="EMBL" id="CP015145">
    <property type="protein sequence ID" value="AMX20154.1"/>
    <property type="molecule type" value="Genomic_DNA"/>
</dbReference>
<accession>A0AB33BH38</accession>
<dbReference type="AlphaFoldDB" id="A0AB33BH38"/>
<evidence type="ECO:0000313" key="2">
    <source>
        <dbReference type="Proteomes" id="UP000076152"/>
    </source>
</evidence>
<protein>
    <recommendedName>
        <fullName evidence="3">Phage tail protein</fullName>
    </recommendedName>
</protein>
<organism evidence="1 2">
    <name type="scientific">Acinetobacter pittii</name>
    <name type="common">Acinetobacter genomosp. 3</name>
    <dbReference type="NCBI Taxonomy" id="48296"/>
    <lineage>
        <taxon>Bacteria</taxon>
        <taxon>Pseudomonadati</taxon>
        <taxon>Pseudomonadota</taxon>
        <taxon>Gammaproteobacteria</taxon>
        <taxon>Moraxellales</taxon>
        <taxon>Moraxellaceae</taxon>
        <taxon>Acinetobacter</taxon>
        <taxon>Acinetobacter calcoaceticus/baumannii complex</taxon>
    </lineage>
</organism>
<dbReference type="RefSeq" id="WP_063099253.1">
    <property type="nucleotide sequence ID" value="NZ_CP015145.1"/>
</dbReference>
<evidence type="ECO:0000313" key="1">
    <source>
        <dbReference type="EMBL" id="AMX20154.1"/>
    </source>
</evidence>
<dbReference type="Proteomes" id="UP000076152">
    <property type="component" value="Chromosome"/>
</dbReference>
<gene>
    <name evidence="1" type="ORF">IEC338SC_3039</name>
</gene>
<sequence length="266" mass="27633">MSTAIINREAQYSAFLLDGSGIASKVGLELAIRGKLLSDKADISGNSVAVTIASGQQGSVGYELNSSASNIADITDSNNTETLIVAVNIKAMGSGAFNYSFGTTNGVIDADAQKGNFGIHINGSVSSGNITIYPIPLYSNAGALKPYTATGVTTAITDAANSKTGLMYIVATLNRNTGVFDIAVKNKGLSISKTLTQAEIGPSVLAARTAPLSKHWLSNASVLGASSDAPVMMRYNRVLSPAEIEKQYQRDKTILASLGYSVGAWL</sequence>
<name>A0AB33BH38_ACIPI</name>
<reference evidence="1 2" key="1">
    <citation type="submission" date="2016-04" db="EMBL/GenBank/DDBJ databases">
        <title>Complete genome sequencing of OXA-72 bearing Acinetobacter pittii strain IEC338SC.</title>
        <authorList>
            <person name="Brasiliense D.M."/>
            <person name="Lima K.V."/>
            <person name="Souza C.O."/>
            <person name="Dutra L.G."/>
            <person name="Mamizuka E.M."/>
            <person name="Perez-Chaparro P.J."/>
            <person name="McCulloch J.A."/>
        </authorList>
    </citation>
    <scope>NUCLEOTIDE SEQUENCE [LARGE SCALE GENOMIC DNA]</scope>
    <source>
        <strain evidence="1 2">IEC338SC</strain>
    </source>
</reference>